<evidence type="ECO:0000313" key="1">
    <source>
        <dbReference type="EMBL" id="QHS96448.1"/>
    </source>
</evidence>
<dbReference type="AlphaFoldDB" id="A0A6C0BYJ8"/>
<dbReference type="EMBL" id="MN739271">
    <property type="protein sequence ID" value="QHS96448.1"/>
    <property type="molecule type" value="Genomic_DNA"/>
</dbReference>
<accession>A0A6C0BYJ8</accession>
<name>A0A6C0BYJ8_9ZZZZ</name>
<sequence>MILNATEQRNITHRFPSLKLSYDKQIHKKVYSDKDIFMVVPYGTKFLAWFTYYQNRNVCFLIELTPKKTPKSFKIVTTCFHSDLALGTILYGSLVKDRFFVCEDVLWFCGKNLGENKFTHKFTDRLPIMHDLFNNYVKQQAVSKKHLIFCTPIMGKDYNRIEKTMETLPYTTYGIKFINDYGCRVFAPKLEKVVYHGVFKIKAKPDVDMYDSFFYNKGMWEPHKLIYVGSYRTSVMMNSIFRNIKENQCLDCLEESDDEDEFENCDVGKFTDQNKVVFMNCKFNPKFKKWEPIEIVSDKKTITYDDLWCVENKHIKTNRRVNFPKR</sequence>
<organism evidence="1">
    <name type="scientific">viral metagenome</name>
    <dbReference type="NCBI Taxonomy" id="1070528"/>
    <lineage>
        <taxon>unclassified sequences</taxon>
        <taxon>metagenomes</taxon>
        <taxon>organismal metagenomes</taxon>
    </lineage>
</organism>
<proteinExistence type="predicted"/>
<protein>
    <submittedName>
        <fullName evidence="1">Uncharacterized protein</fullName>
    </submittedName>
</protein>
<reference evidence="1" key="1">
    <citation type="journal article" date="2020" name="Nature">
        <title>Giant virus diversity and host interactions through global metagenomics.</title>
        <authorList>
            <person name="Schulz F."/>
            <person name="Roux S."/>
            <person name="Paez-Espino D."/>
            <person name="Jungbluth S."/>
            <person name="Walsh D.A."/>
            <person name="Denef V.J."/>
            <person name="McMahon K.D."/>
            <person name="Konstantinidis K.T."/>
            <person name="Eloe-Fadrosh E.A."/>
            <person name="Kyrpides N.C."/>
            <person name="Woyke T."/>
        </authorList>
    </citation>
    <scope>NUCLEOTIDE SEQUENCE</scope>
    <source>
        <strain evidence="1">GVMAG-M-3300020166-18</strain>
    </source>
</reference>